<dbReference type="RefSeq" id="XP_021873500.1">
    <property type="nucleotide sequence ID" value="XM_022017826.1"/>
</dbReference>
<dbReference type="GeneID" id="33559635"/>
<feature type="compositionally biased region" description="Low complexity" evidence="1">
    <location>
        <begin position="114"/>
        <end position="129"/>
    </location>
</feature>
<keyword evidence="2" id="KW-0472">Membrane</keyword>
<dbReference type="EMBL" id="NBSH01000002">
    <property type="protein sequence ID" value="ORX39715.1"/>
    <property type="molecule type" value="Genomic_DNA"/>
</dbReference>
<proteinExistence type="predicted"/>
<keyword evidence="2" id="KW-1133">Transmembrane helix</keyword>
<dbReference type="InParanoid" id="A0A1Y1URE7"/>
<evidence type="ECO:0000313" key="4">
    <source>
        <dbReference type="Proteomes" id="UP000193218"/>
    </source>
</evidence>
<name>A0A1Y1URE7_9TREE</name>
<evidence type="ECO:0000256" key="2">
    <source>
        <dbReference type="SAM" id="Phobius"/>
    </source>
</evidence>
<organism evidence="3 4">
    <name type="scientific">Kockovaella imperatae</name>
    <dbReference type="NCBI Taxonomy" id="4999"/>
    <lineage>
        <taxon>Eukaryota</taxon>
        <taxon>Fungi</taxon>
        <taxon>Dikarya</taxon>
        <taxon>Basidiomycota</taxon>
        <taxon>Agaricomycotina</taxon>
        <taxon>Tremellomycetes</taxon>
        <taxon>Tremellales</taxon>
        <taxon>Cuniculitremaceae</taxon>
        <taxon>Kockovaella</taxon>
    </lineage>
</organism>
<dbReference type="Proteomes" id="UP000193218">
    <property type="component" value="Unassembled WGS sequence"/>
</dbReference>
<feature type="region of interest" description="Disordered" evidence="1">
    <location>
        <begin position="26"/>
        <end position="240"/>
    </location>
</feature>
<feature type="transmembrane region" description="Helical" evidence="2">
    <location>
        <begin position="321"/>
        <end position="350"/>
    </location>
</feature>
<gene>
    <name evidence="3" type="ORF">BD324DRAFT_648347</name>
</gene>
<accession>A0A1Y1URE7</accession>
<dbReference type="AlphaFoldDB" id="A0A1Y1URE7"/>
<evidence type="ECO:0000313" key="3">
    <source>
        <dbReference type="EMBL" id="ORX39715.1"/>
    </source>
</evidence>
<evidence type="ECO:0000256" key="1">
    <source>
        <dbReference type="SAM" id="MobiDB-lite"/>
    </source>
</evidence>
<feature type="compositionally biased region" description="Polar residues" evidence="1">
    <location>
        <begin position="152"/>
        <end position="165"/>
    </location>
</feature>
<comment type="caution">
    <text evidence="3">The sequence shown here is derived from an EMBL/GenBank/DDBJ whole genome shotgun (WGS) entry which is preliminary data.</text>
</comment>
<feature type="transmembrane region" description="Helical" evidence="2">
    <location>
        <begin position="278"/>
        <end position="300"/>
    </location>
</feature>
<reference evidence="3 4" key="1">
    <citation type="submission" date="2017-03" db="EMBL/GenBank/DDBJ databases">
        <title>Widespread Adenine N6-methylation of Active Genes in Fungi.</title>
        <authorList>
            <consortium name="DOE Joint Genome Institute"/>
            <person name="Mondo S.J."/>
            <person name="Dannebaum R.O."/>
            <person name="Kuo R.C."/>
            <person name="Louie K.B."/>
            <person name="Bewick A.J."/>
            <person name="Labutti K."/>
            <person name="Haridas S."/>
            <person name="Kuo A."/>
            <person name="Salamov A."/>
            <person name="Ahrendt S.R."/>
            <person name="Lau R."/>
            <person name="Bowen B.P."/>
            <person name="Lipzen A."/>
            <person name="Sullivan W."/>
            <person name="Andreopoulos W.B."/>
            <person name="Clum A."/>
            <person name="Lindquist E."/>
            <person name="Daum C."/>
            <person name="Northen T.R."/>
            <person name="Ramamoorthy G."/>
            <person name="Schmitz R.J."/>
            <person name="Gryganskyi A."/>
            <person name="Culley D."/>
            <person name="Magnuson J."/>
            <person name="James T.Y."/>
            <person name="O'Malley M.A."/>
            <person name="Stajich J.E."/>
            <person name="Spatafora J.W."/>
            <person name="Visel A."/>
            <person name="Grigoriev I.V."/>
        </authorList>
    </citation>
    <scope>NUCLEOTIDE SEQUENCE [LARGE SCALE GENOMIC DNA]</scope>
    <source>
        <strain evidence="3 4">NRRL Y-17943</strain>
    </source>
</reference>
<keyword evidence="4" id="KW-1185">Reference proteome</keyword>
<keyword evidence="2" id="KW-0812">Transmembrane</keyword>
<feature type="compositionally biased region" description="Low complexity" evidence="1">
    <location>
        <begin position="59"/>
        <end position="80"/>
    </location>
</feature>
<sequence>MLGSTIPLGFRASTSTLRCLTTGTCRRYASKSGRKTSQPKPNPAGKASSIPSGPKSNQKHPSTSSASPSKAQKSSQQRPSTSTSGTPHQDHAKLKAGTATSAAAKLKVQPPINKSSSSSKPAQKSQPAKGTRTAVLVKAATNPQENDRRSSVIGTATENNGSPPQYASPLPPQSQEEPSSVNTPSSAPPPKLIALTPAKLPPPSLIRPSGHGLSTSNTGLAPSLPTFPAGYRDPSLPRRFRPSTEDEWGWEEIKSDDPNYIVQERFVYCLPTLSSGYATYQIMGGSAFVCFTCIVAFILYQTGEAQRYAQPRDPDSLMGKLMAFPVWLMGTPVFLPLVFTFFAGGIVWLYKGHLKPVKKIIQTRNRLRRLAKDERGKPLPGQETVTTYLVLRNAEGLPKWFRFVSGIQPFREINVNDIQLSWYIKSDRLVRMDITGESRRPLSFNNKILIGFQKPTEPQLKAAERDNEPVIVSVQRLEAVFGRVRG</sequence>
<protein>
    <submittedName>
        <fullName evidence="3">Uncharacterized protein</fullName>
    </submittedName>
</protein>